<dbReference type="InterPro" id="IPR036046">
    <property type="entry name" value="Acylphosphatase-like_dom_sf"/>
</dbReference>
<organism evidence="2 3">
    <name type="scientific">Fulvimarina pelagi HTCC2506</name>
    <dbReference type="NCBI Taxonomy" id="314231"/>
    <lineage>
        <taxon>Bacteria</taxon>
        <taxon>Pseudomonadati</taxon>
        <taxon>Pseudomonadota</taxon>
        <taxon>Alphaproteobacteria</taxon>
        <taxon>Hyphomicrobiales</taxon>
        <taxon>Aurantimonadaceae</taxon>
        <taxon>Fulvimarina</taxon>
    </lineage>
</organism>
<evidence type="ECO:0000313" key="3">
    <source>
        <dbReference type="Proteomes" id="UP000004310"/>
    </source>
</evidence>
<dbReference type="PROSITE" id="PS50925">
    <property type="entry name" value="BLUF"/>
    <property type="match status" value="1"/>
</dbReference>
<dbReference type="SMART" id="SM01034">
    <property type="entry name" value="BLUF"/>
    <property type="match status" value="1"/>
</dbReference>
<evidence type="ECO:0000259" key="1">
    <source>
        <dbReference type="PROSITE" id="PS50925"/>
    </source>
</evidence>
<reference evidence="2 3" key="1">
    <citation type="journal article" date="2010" name="J. Bacteriol.">
        <title>Genome sequence of Fulvimarina pelagi HTCC2506T, a Mn(II)-oxidizing alphaproteobacterium possessing an aerobic anoxygenic photosynthetic gene cluster and Xanthorhodopsin.</title>
        <authorList>
            <person name="Kang I."/>
            <person name="Oh H.M."/>
            <person name="Lim S.I."/>
            <person name="Ferriera S."/>
            <person name="Giovannoni S.J."/>
            <person name="Cho J.C."/>
        </authorList>
    </citation>
    <scope>NUCLEOTIDE SEQUENCE [LARGE SCALE GENOMIC DNA]</scope>
    <source>
        <strain evidence="2 3">HTCC2506</strain>
    </source>
</reference>
<accession>Q0G0Q7</accession>
<protein>
    <recommendedName>
        <fullName evidence="1">BLUF domain-containing protein</fullName>
    </recommendedName>
</protein>
<name>Q0G0Q7_9HYPH</name>
<dbReference type="Gene3D" id="3.30.70.100">
    <property type="match status" value="1"/>
</dbReference>
<dbReference type="HOGENOM" id="CLU_097099_2_0_5"/>
<dbReference type="EMBL" id="AATP01000005">
    <property type="protein sequence ID" value="EAU40932.1"/>
    <property type="molecule type" value="Genomic_DNA"/>
</dbReference>
<keyword evidence="3" id="KW-1185">Reference proteome</keyword>
<dbReference type="SUPFAM" id="SSF54975">
    <property type="entry name" value="Acylphosphatase/BLUF domain-like"/>
    <property type="match status" value="1"/>
</dbReference>
<dbReference type="RefSeq" id="WP_007068840.1">
    <property type="nucleotide sequence ID" value="NZ_DS022272.1"/>
</dbReference>
<dbReference type="eggNOG" id="COG3804">
    <property type="taxonomic scope" value="Bacteria"/>
</dbReference>
<feature type="domain" description="BLUF" evidence="1">
    <location>
        <begin position="3"/>
        <end position="94"/>
    </location>
</feature>
<gene>
    <name evidence="2" type="ORF">FP2506_18629</name>
</gene>
<dbReference type="InterPro" id="IPR007024">
    <property type="entry name" value="BLUF_domain"/>
</dbReference>
<dbReference type="Pfam" id="PF04940">
    <property type="entry name" value="BLUF"/>
    <property type="match status" value="1"/>
</dbReference>
<proteinExistence type="predicted"/>
<comment type="caution">
    <text evidence="2">The sequence shown here is derived from an EMBL/GenBank/DDBJ whole genome shotgun (WGS) entry which is preliminary data.</text>
</comment>
<sequence>MGIYRIAYYSTPHPTLTSDDIEAILKVARSRNADLKLSGVLLHVFGQFIQLLEGPVASIETVMNSIVRDTRHSDIHIFLKQSGSTRSFERWAMWSDYLGGDLTEAEARERDILQQSALKALAELDRQAAIRDVAAPAEAVPLKYH</sequence>
<dbReference type="STRING" id="217511.GCA_001463845_02003"/>
<evidence type="ECO:0000313" key="2">
    <source>
        <dbReference type="EMBL" id="EAU40932.1"/>
    </source>
</evidence>
<dbReference type="AlphaFoldDB" id="Q0G0Q7"/>
<dbReference type="GO" id="GO:0009882">
    <property type="term" value="F:blue light photoreceptor activity"/>
    <property type="evidence" value="ECO:0007669"/>
    <property type="project" value="InterPro"/>
</dbReference>
<dbReference type="Proteomes" id="UP000004310">
    <property type="component" value="Unassembled WGS sequence"/>
</dbReference>
<dbReference type="GO" id="GO:0071949">
    <property type="term" value="F:FAD binding"/>
    <property type="evidence" value="ECO:0007669"/>
    <property type="project" value="InterPro"/>
</dbReference>